<comment type="caution">
    <text evidence="2">The sequence shown here is derived from an EMBL/GenBank/DDBJ whole genome shotgun (WGS) entry which is preliminary data.</text>
</comment>
<dbReference type="AlphaFoldDB" id="A0A0F9HQZ9"/>
<name>A0A0F9HQZ9_9ZZZZ</name>
<organism evidence="2">
    <name type="scientific">marine sediment metagenome</name>
    <dbReference type="NCBI Taxonomy" id="412755"/>
    <lineage>
        <taxon>unclassified sequences</taxon>
        <taxon>metagenomes</taxon>
        <taxon>ecological metagenomes</taxon>
    </lineage>
</organism>
<sequence>MEFDLPSYIYGWISAATGVVIGAYIMWVVQNRRPFLFCDECGKYRPHWRKGSCSVCGAP</sequence>
<keyword evidence="1" id="KW-0472">Membrane</keyword>
<gene>
    <name evidence="2" type="ORF">LCGC14_2033380</name>
</gene>
<evidence type="ECO:0000256" key="1">
    <source>
        <dbReference type="SAM" id="Phobius"/>
    </source>
</evidence>
<evidence type="ECO:0000313" key="2">
    <source>
        <dbReference type="EMBL" id="KKL77592.1"/>
    </source>
</evidence>
<dbReference type="EMBL" id="LAZR01023709">
    <property type="protein sequence ID" value="KKL77592.1"/>
    <property type="molecule type" value="Genomic_DNA"/>
</dbReference>
<accession>A0A0F9HQZ9</accession>
<protein>
    <submittedName>
        <fullName evidence="2">Uncharacterized protein</fullName>
    </submittedName>
</protein>
<proteinExistence type="predicted"/>
<keyword evidence="1" id="KW-0812">Transmembrane</keyword>
<keyword evidence="1" id="KW-1133">Transmembrane helix</keyword>
<feature type="transmembrane region" description="Helical" evidence="1">
    <location>
        <begin position="12"/>
        <end position="29"/>
    </location>
</feature>
<reference evidence="2" key="1">
    <citation type="journal article" date="2015" name="Nature">
        <title>Complex archaea that bridge the gap between prokaryotes and eukaryotes.</title>
        <authorList>
            <person name="Spang A."/>
            <person name="Saw J.H."/>
            <person name="Jorgensen S.L."/>
            <person name="Zaremba-Niedzwiedzka K."/>
            <person name="Martijn J."/>
            <person name="Lind A.E."/>
            <person name="van Eijk R."/>
            <person name="Schleper C."/>
            <person name="Guy L."/>
            <person name="Ettema T.J."/>
        </authorList>
    </citation>
    <scope>NUCLEOTIDE SEQUENCE</scope>
</reference>